<dbReference type="PANTHER" id="PTHR33710">
    <property type="entry name" value="BNAC02G09200D PROTEIN"/>
    <property type="match status" value="1"/>
</dbReference>
<feature type="compositionally biased region" description="Polar residues" evidence="1">
    <location>
        <begin position="350"/>
        <end position="360"/>
    </location>
</feature>
<accession>A0A7J6GGS7</accession>
<feature type="compositionally biased region" description="Polar residues" evidence="1">
    <location>
        <begin position="323"/>
        <end position="335"/>
    </location>
</feature>
<dbReference type="Proteomes" id="UP000583929">
    <property type="component" value="Unassembled WGS sequence"/>
</dbReference>
<evidence type="ECO:0008006" key="6">
    <source>
        <dbReference type="Google" id="ProtNLM"/>
    </source>
</evidence>
<dbReference type="InterPro" id="IPR026960">
    <property type="entry name" value="RVT-Znf"/>
</dbReference>
<dbReference type="GO" id="GO:0004523">
    <property type="term" value="F:RNA-DNA hybrid ribonuclease activity"/>
    <property type="evidence" value="ECO:0007669"/>
    <property type="project" value="InterPro"/>
</dbReference>
<gene>
    <name evidence="4" type="ORF">G4B88_009414</name>
</gene>
<evidence type="ECO:0000313" key="4">
    <source>
        <dbReference type="EMBL" id="KAF4382124.1"/>
    </source>
</evidence>
<sequence length="990" mass="112600">MAKWPFDKVFPKWFHDWIIRKRLMLDVAFNRPWKMNNSIKEAENWEARENQRQLPGKRRMVEQVIEESPESGEERVCRFPMVTLPGVGDICPFDDTATLIVRKDPASNLPMEIQSVAQSTYAVLSIEPSQLCEPLTESCSNISSDIDKSALAIQRNGNFITPSGAYSDVLEEKEAVADSYSGLLGSQAYSINCPSLELWAKGFDTLTGLGTVDKFMREPSIFNPLLDIEDFRSMEYENGPKKRKALDGIIIDPRPKGLISPTVGDKGKGKVLVTDEYSFPKTNSESITIQNRAALSTPSTQAYSPGSSEPGISKRRRGRPAASATSKEVNNCNIEGQTQQPRRRGRPSKSALNQNVASYSTKKKAKSKLKERQTTIRTHWDTKAIDLKVDLDNHFVIVERTHKPKEKFKRLMSKLHFKEFCYVPPMGSAGGLALCWKIGVLCSVEQANKNKIVARINSDPPDRPWLLIGTYGPPTAIEKEVFLDELGDFICQCTLPMIIMGDLNGTLKDNECLNYSKANNIARYSFDLRRMVLRSGLIDLGFIGTRFTWFRRNANSTTTTSLKRARLDKAMGSAEWRVNWPNAIVQHLQAAVSDHNPILLDTNGGRKCTKPKFKYEVMWERDPRVFWVDFINENLTWNEQRIREWFGTVDAKHILNIALPATRKDDSWLWLGETSGQFSMKSAYHLVKNGPRSLPPNWQWKLVWNTKMHTRLKILCWQILRDALPTRAKLGQFMALPSVHCPLCNDEEETSIHLFWQCSFAKVVWYGSLWGIRTESFQFHDWMGWFQWFNCSRNLPNNLDFDTFLIGAICIIEVIWHNRNKVIHGTNNTPINEIIGIVRRKFQDHSSANQPLPKIAEICVTPPTGWVACHTDVSIDADQSYGAAVFRDSSNRIQAIYSIHLNVTNPTLAEALTIVSAAEFGVRRNFTDVIFFCDNSLVVTYFNALQGEDHQLLNGAVERFYAAVRNLENWKVKKISRGVNFLAHNSAKWA</sequence>
<dbReference type="SUPFAM" id="SSF56219">
    <property type="entry name" value="DNase I-like"/>
    <property type="match status" value="1"/>
</dbReference>
<proteinExistence type="predicted"/>
<feature type="domain" description="RNase H type-1" evidence="2">
    <location>
        <begin position="875"/>
        <end position="990"/>
    </location>
</feature>
<dbReference type="InterPro" id="IPR044730">
    <property type="entry name" value="RNase_H-like_dom_plant"/>
</dbReference>
<dbReference type="InterPro" id="IPR036691">
    <property type="entry name" value="Endo/exonu/phosph_ase_sf"/>
</dbReference>
<name>A0A7J6GGS7_CANSA</name>
<dbReference type="CDD" id="cd06222">
    <property type="entry name" value="RNase_H_like"/>
    <property type="match status" value="1"/>
</dbReference>
<evidence type="ECO:0000256" key="1">
    <source>
        <dbReference type="SAM" id="MobiDB-lite"/>
    </source>
</evidence>
<dbReference type="AlphaFoldDB" id="A0A7J6GGS7"/>
<dbReference type="Pfam" id="PF13966">
    <property type="entry name" value="zf-RVT"/>
    <property type="match status" value="1"/>
</dbReference>
<dbReference type="GO" id="GO:0003676">
    <property type="term" value="F:nucleic acid binding"/>
    <property type="evidence" value="ECO:0007669"/>
    <property type="project" value="InterPro"/>
</dbReference>
<comment type="caution">
    <text evidence="4">The sequence shown here is derived from an EMBL/GenBank/DDBJ whole genome shotgun (WGS) entry which is preliminary data.</text>
</comment>
<feature type="region of interest" description="Disordered" evidence="1">
    <location>
        <begin position="293"/>
        <end position="373"/>
    </location>
</feature>
<feature type="domain" description="Reverse transcriptase zinc-binding" evidence="3">
    <location>
        <begin position="678"/>
        <end position="765"/>
    </location>
</feature>
<protein>
    <recommendedName>
        <fullName evidence="6">Reverse transcriptase zinc-binding domain-containing protein</fullName>
    </recommendedName>
</protein>
<dbReference type="EMBL" id="JAATIQ010000104">
    <property type="protein sequence ID" value="KAF4382124.1"/>
    <property type="molecule type" value="Genomic_DNA"/>
</dbReference>
<organism evidence="4 5">
    <name type="scientific">Cannabis sativa</name>
    <name type="common">Hemp</name>
    <name type="synonym">Marijuana</name>
    <dbReference type="NCBI Taxonomy" id="3483"/>
    <lineage>
        <taxon>Eukaryota</taxon>
        <taxon>Viridiplantae</taxon>
        <taxon>Streptophyta</taxon>
        <taxon>Embryophyta</taxon>
        <taxon>Tracheophyta</taxon>
        <taxon>Spermatophyta</taxon>
        <taxon>Magnoliopsida</taxon>
        <taxon>eudicotyledons</taxon>
        <taxon>Gunneridae</taxon>
        <taxon>Pentapetalae</taxon>
        <taxon>rosids</taxon>
        <taxon>fabids</taxon>
        <taxon>Rosales</taxon>
        <taxon>Cannabaceae</taxon>
        <taxon>Cannabis</taxon>
    </lineage>
</organism>
<feature type="compositionally biased region" description="Polar residues" evidence="1">
    <location>
        <begin position="293"/>
        <end position="307"/>
    </location>
</feature>
<keyword evidence="5" id="KW-1185">Reference proteome</keyword>
<evidence type="ECO:0000259" key="2">
    <source>
        <dbReference type="Pfam" id="PF13456"/>
    </source>
</evidence>
<evidence type="ECO:0000259" key="3">
    <source>
        <dbReference type="Pfam" id="PF13966"/>
    </source>
</evidence>
<dbReference type="InterPro" id="IPR002156">
    <property type="entry name" value="RNaseH_domain"/>
</dbReference>
<evidence type="ECO:0000313" key="5">
    <source>
        <dbReference type="Proteomes" id="UP000583929"/>
    </source>
</evidence>
<dbReference type="Gene3D" id="3.60.10.10">
    <property type="entry name" value="Endonuclease/exonuclease/phosphatase"/>
    <property type="match status" value="1"/>
</dbReference>
<reference evidence="4 5" key="1">
    <citation type="journal article" date="2020" name="bioRxiv">
        <title>Sequence and annotation of 42 cannabis genomes reveals extensive copy number variation in cannabinoid synthesis and pathogen resistance genes.</title>
        <authorList>
            <person name="Mckernan K.J."/>
            <person name="Helbert Y."/>
            <person name="Kane L.T."/>
            <person name="Ebling H."/>
            <person name="Zhang L."/>
            <person name="Liu B."/>
            <person name="Eaton Z."/>
            <person name="Mclaughlin S."/>
            <person name="Kingan S."/>
            <person name="Baybayan P."/>
            <person name="Concepcion G."/>
            <person name="Jordan M."/>
            <person name="Riva A."/>
            <person name="Barbazuk W."/>
            <person name="Harkins T."/>
        </authorList>
    </citation>
    <scope>NUCLEOTIDE SEQUENCE [LARGE SCALE GENOMIC DNA]</scope>
    <source>
        <strain evidence="5">cv. Jamaican Lion 4</strain>
        <tissue evidence="4">Leaf</tissue>
    </source>
</reference>
<dbReference type="PANTHER" id="PTHR33710:SF77">
    <property type="entry name" value="DNASE I-LIKE SUPERFAMILY PROTEIN"/>
    <property type="match status" value="1"/>
</dbReference>
<dbReference type="Pfam" id="PF13456">
    <property type="entry name" value="RVT_3"/>
    <property type="match status" value="1"/>
</dbReference>